<keyword evidence="3" id="KW-1185">Reference proteome</keyword>
<dbReference type="Pfam" id="PF09949">
    <property type="entry name" value="APP1_cat"/>
    <property type="match status" value="1"/>
</dbReference>
<dbReference type="AlphaFoldDB" id="A0A9X1JNQ4"/>
<sequence>MVFSALFRQAPVRVQPFLGYRNSEQLFLTVRALRSEQAAFDKRGFFANVRTMLRQYASHEVSGLQVRLTFKTGAGDKVAKNATTDDEGFAHFSVKLDPGYERPLNSAWERASVEWQGDDGAQKDCDAFILTPGRNAGVGIISDIDDTIMETGITGSAKAILRNWQRVVAQMPDERSVVPGAPGFYSALGGSNSSEPDGGNQQGIPQALPRPVFYVSSSPWNLFSYLVTFKKMRELPLGPIALRDWGFNRKTLGSEGHGSHKQVAIERILSAYPDLQFVLVGDDTQKDMVVFGKIGAEYPDRIAAVFIRKISCDPLNEAELNAKAALDQAKVPFWTGADYASAHGFLEQTGLEFDGRVEALVQTASEGSAPENKAPLSATAKI</sequence>
<comment type="caution">
    <text evidence="2">The sequence shown here is derived from an EMBL/GenBank/DDBJ whole genome shotgun (WGS) entry which is preliminary data.</text>
</comment>
<protein>
    <submittedName>
        <fullName evidence="2">DUF2183 domain-containing protein</fullName>
    </submittedName>
</protein>
<gene>
    <name evidence="2" type="ORF">KCG46_03550</name>
</gene>
<proteinExistence type="predicted"/>
<evidence type="ECO:0000259" key="1">
    <source>
        <dbReference type="Pfam" id="PF09949"/>
    </source>
</evidence>
<reference evidence="2" key="1">
    <citation type="submission" date="2021-04" db="EMBL/GenBank/DDBJ databases">
        <authorList>
            <person name="Pira H."/>
            <person name="Risdian C."/>
            <person name="Wink J."/>
        </authorList>
    </citation>
    <scope>NUCLEOTIDE SEQUENCE</scope>
    <source>
        <strain evidence="2">WH158</strain>
    </source>
</reference>
<evidence type="ECO:0000313" key="3">
    <source>
        <dbReference type="Proteomes" id="UP001138681"/>
    </source>
</evidence>
<name>A0A9X1JNQ4_9SPHN</name>
<evidence type="ECO:0000313" key="2">
    <source>
        <dbReference type="EMBL" id="MBV7258652.1"/>
    </source>
</evidence>
<dbReference type="Proteomes" id="UP001138681">
    <property type="component" value="Unassembled WGS sequence"/>
</dbReference>
<dbReference type="InterPro" id="IPR019236">
    <property type="entry name" value="APP1_cat"/>
</dbReference>
<dbReference type="EMBL" id="JAGSPC010000001">
    <property type="protein sequence ID" value="MBV7258652.1"/>
    <property type="molecule type" value="Genomic_DNA"/>
</dbReference>
<organism evidence="2 3">
    <name type="scientific">Erythrobacter crassostreae</name>
    <dbReference type="NCBI Taxonomy" id="2828328"/>
    <lineage>
        <taxon>Bacteria</taxon>
        <taxon>Pseudomonadati</taxon>
        <taxon>Pseudomonadota</taxon>
        <taxon>Alphaproteobacteria</taxon>
        <taxon>Sphingomonadales</taxon>
        <taxon>Erythrobacteraceae</taxon>
        <taxon>Erythrobacter/Porphyrobacter group</taxon>
        <taxon>Erythrobacter</taxon>
    </lineage>
</organism>
<dbReference type="GO" id="GO:0008195">
    <property type="term" value="F:phosphatidate phosphatase activity"/>
    <property type="evidence" value="ECO:0007669"/>
    <property type="project" value="InterPro"/>
</dbReference>
<dbReference type="InterPro" id="IPR052935">
    <property type="entry name" value="Mg2+_PAP"/>
</dbReference>
<accession>A0A9X1JNQ4</accession>
<dbReference type="PANTHER" id="PTHR28208:SF3">
    <property type="entry name" value="PHOSPHATIDATE PHOSPHATASE APP1"/>
    <property type="match status" value="1"/>
</dbReference>
<dbReference type="PANTHER" id="PTHR28208">
    <property type="entry name" value="PHOSPHATIDATE PHOSPHATASE APP1"/>
    <property type="match status" value="1"/>
</dbReference>
<feature type="domain" description="Phosphatidate phosphatase APP1 catalytic" evidence="1">
    <location>
        <begin position="138"/>
        <end position="309"/>
    </location>
</feature>